<sequence length="25" mass="2733">MQYTSPEAIKTPLDGALDSSDDSYQ</sequence>
<feature type="non-terminal residue" evidence="2">
    <location>
        <position position="25"/>
    </location>
</feature>
<feature type="region of interest" description="Disordered" evidence="1">
    <location>
        <begin position="1"/>
        <end position="25"/>
    </location>
</feature>
<evidence type="ECO:0000256" key="1">
    <source>
        <dbReference type="SAM" id="MobiDB-lite"/>
    </source>
</evidence>
<gene>
    <name evidence="2" type="ORF">MNBD_ACTINO02-1169</name>
</gene>
<protein>
    <submittedName>
        <fullName evidence="2">Uncharacterized protein</fullName>
    </submittedName>
</protein>
<reference evidence="2" key="1">
    <citation type="submission" date="2018-06" db="EMBL/GenBank/DDBJ databases">
        <authorList>
            <person name="Zhirakovskaya E."/>
        </authorList>
    </citation>
    <scope>NUCLEOTIDE SEQUENCE</scope>
</reference>
<accession>A0A3B0SUC4</accession>
<organism evidence="2">
    <name type="scientific">hydrothermal vent metagenome</name>
    <dbReference type="NCBI Taxonomy" id="652676"/>
    <lineage>
        <taxon>unclassified sequences</taxon>
        <taxon>metagenomes</taxon>
        <taxon>ecological metagenomes</taxon>
    </lineage>
</organism>
<name>A0A3B0SUC4_9ZZZZ</name>
<dbReference type="EMBL" id="UOEK01000440">
    <property type="protein sequence ID" value="VAW08100.1"/>
    <property type="molecule type" value="Genomic_DNA"/>
</dbReference>
<evidence type="ECO:0000313" key="2">
    <source>
        <dbReference type="EMBL" id="VAW08100.1"/>
    </source>
</evidence>
<dbReference type="AlphaFoldDB" id="A0A3B0SUC4"/>
<proteinExistence type="predicted"/>